<reference evidence="3" key="1">
    <citation type="submission" date="2017-09" db="EMBL/GenBank/DDBJ databases">
        <title>Yangia sp. SAOS 153D whole genome sequencing.</title>
        <authorList>
            <person name="Verma A."/>
            <person name="Krishnamurthi S."/>
        </authorList>
    </citation>
    <scope>NUCLEOTIDE SEQUENCE [LARGE SCALE GENOMIC DNA]</scope>
    <source>
        <strain evidence="3">SAOS 153D</strain>
    </source>
</reference>
<dbReference type="Gene3D" id="3.40.50.300">
    <property type="entry name" value="P-loop containing nucleotide triphosphate hydrolases"/>
    <property type="match status" value="1"/>
</dbReference>
<dbReference type="AlphaFoldDB" id="A0A2A3JSE1"/>
<feature type="transmembrane region" description="Helical" evidence="2">
    <location>
        <begin position="63"/>
        <end position="86"/>
    </location>
</feature>
<protein>
    <recommendedName>
        <fullName evidence="4">Sulfotransferase family protein</fullName>
    </recommendedName>
</protein>
<organism evidence="3">
    <name type="scientific">Alloyangia mangrovi</name>
    <dbReference type="NCBI Taxonomy" id="1779329"/>
    <lineage>
        <taxon>Bacteria</taxon>
        <taxon>Pseudomonadati</taxon>
        <taxon>Pseudomonadota</taxon>
        <taxon>Alphaproteobacteria</taxon>
        <taxon>Rhodobacterales</taxon>
        <taxon>Roseobacteraceae</taxon>
        <taxon>Alloyangia</taxon>
    </lineage>
</organism>
<accession>A0A2A3JSE1</accession>
<keyword evidence="2" id="KW-0812">Transmembrane</keyword>
<evidence type="ECO:0000256" key="2">
    <source>
        <dbReference type="SAM" id="Phobius"/>
    </source>
</evidence>
<keyword evidence="2" id="KW-1133">Transmembrane helix</keyword>
<gene>
    <name evidence="3" type="ORF">CLG85_16450</name>
</gene>
<keyword evidence="2" id="KW-0472">Membrane</keyword>
<dbReference type="EMBL" id="NTHN01000278">
    <property type="protein sequence ID" value="PBD18125.1"/>
    <property type="molecule type" value="Genomic_DNA"/>
</dbReference>
<dbReference type="OrthoDB" id="9777890at2"/>
<comment type="caution">
    <text evidence="3">The sequence shown here is derived from an EMBL/GenBank/DDBJ whole genome shotgun (WGS) entry which is preliminary data.</text>
</comment>
<feature type="compositionally biased region" description="Basic residues" evidence="1">
    <location>
        <begin position="275"/>
        <end position="287"/>
    </location>
</feature>
<evidence type="ECO:0008006" key="4">
    <source>
        <dbReference type="Google" id="ProtNLM"/>
    </source>
</evidence>
<feature type="transmembrane region" description="Helical" evidence="2">
    <location>
        <begin position="106"/>
        <end position="123"/>
    </location>
</feature>
<evidence type="ECO:0000256" key="1">
    <source>
        <dbReference type="SAM" id="MobiDB-lite"/>
    </source>
</evidence>
<name>A0A2A3JSE1_9RHOB</name>
<feature type="region of interest" description="Disordered" evidence="1">
    <location>
        <begin position="230"/>
        <end position="296"/>
    </location>
</feature>
<dbReference type="InterPro" id="IPR027417">
    <property type="entry name" value="P-loop_NTPase"/>
</dbReference>
<evidence type="ECO:0000313" key="3">
    <source>
        <dbReference type="EMBL" id="PBD18125.1"/>
    </source>
</evidence>
<sequence>MIAAFVVSLLAVAGFGLGLWRSRVVPVCRTALGTAMTGITAMMDSELDDAAKEIAVRRAGFALIGAAFGIFWRFALSLALAALPVLAADLIGLVPREAVLSLMLRLDYIFVVSVAAIAGAEALRRLRGPGRHDPEALPEINRYSTADRFFHMLAFASPVVLKSASKLEDRLMPGAMQEPSGPPIFVTSLARGGTTALLNALHEVPAIATHTYRDMPFVTAPALWNRLAGGRGRDVGGTSAPMATGSRSTSTVPRPSRRCCGRRSGPASTAPKASRSGRPRTVIRRPRPSSPGRCAR</sequence>
<proteinExistence type="predicted"/>